<feature type="compositionally biased region" description="Basic residues" evidence="1">
    <location>
        <begin position="8"/>
        <end position="22"/>
    </location>
</feature>
<name>A0A183T3H0_SCHSO</name>
<dbReference type="EMBL" id="UYSU01036240">
    <property type="protein sequence ID" value="VDL97403.1"/>
    <property type="molecule type" value="Genomic_DNA"/>
</dbReference>
<evidence type="ECO:0000313" key="3">
    <source>
        <dbReference type="Proteomes" id="UP000275846"/>
    </source>
</evidence>
<keyword evidence="3" id="KW-1185">Reference proteome</keyword>
<accession>A0A183T3H0</accession>
<reference evidence="4" key="1">
    <citation type="submission" date="2016-06" db="UniProtKB">
        <authorList>
            <consortium name="WormBaseParasite"/>
        </authorList>
    </citation>
    <scope>IDENTIFICATION</scope>
</reference>
<gene>
    <name evidence="2" type="ORF">SSLN_LOCUS11018</name>
</gene>
<evidence type="ECO:0000313" key="2">
    <source>
        <dbReference type="EMBL" id="VDL97403.1"/>
    </source>
</evidence>
<dbReference type="WBParaSite" id="SSLN_0001144101-mRNA-1">
    <property type="protein sequence ID" value="SSLN_0001144101-mRNA-1"/>
    <property type="gene ID" value="SSLN_0001144101"/>
</dbReference>
<reference evidence="2 3" key="2">
    <citation type="submission" date="2018-11" db="EMBL/GenBank/DDBJ databases">
        <authorList>
            <consortium name="Pathogen Informatics"/>
        </authorList>
    </citation>
    <scope>NUCLEOTIDE SEQUENCE [LARGE SCALE GENOMIC DNA]</scope>
    <source>
        <strain evidence="2 3">NST_G2</strain>
    </source>
</reference>
<evidence type="ECO:0000256" key="1">
    <source>
        <dbReference type="SAM" id="MobiDB-lite"/>
    </source>
</evidence>
<protein>
    <submittedName>
        <fullName evidence="4">GNAT family N-acetyltransferase</fullName>
    </submittedName>
</protein>
<organism evidence="4">
    <name type="scientific">Schistocephalus solidus</name>
    <name type="common">Tapeworm</name>
    <dbReference type="NCBI Taxonomy" id="70667"/>
    <lineage>
        <taxon>Eukaryota</taxon>
        <taxon>Metazoa</taxon>
        <taxon>Spiralia</taxon>
        <taxon>Lophotrochozoa</taxon>
        <taxon>Platyhelminthes</taxon>
        <taxon>Cestoda</taxon>
        <taxon>Eucestoda</taxon>
        <taxon>Diphyllobothriidea</taxon>
        <taxon>Diphyllobothriidae</taxon>
        <taxon>Schistocephalus</taxon>
    </lineage>
</organism>
<dbReference type="AlphaFoldDB" id="A0A183T3H0"/>
<sequence length="83" mass="9920">MVLTAKCHPVHGPRSPRTRRHQHQDWFDDNDADISNLLAEKNGQHKAYMDLRTDATTAAFFRYRRLGWQRLWEIQDAWMIQKA</sequence>
<evidence type="ECO:0000313" key="4">
    <source>
        <dbReference type="WBParaSite" id="SSLN_0001144101-mRNA-1"/>
    </source>
</evidence>
<feature type="region of interest" description="Disordered" evidence="1">
    <location>
        <begin position="1"/>
        <end position="25"/>
    </location>
</feature>
<dbReference type="Proteomes" id="UP000275846">
    <property type="component" value="Unassembled WGS sequence"/>
</dbReference>
<proteinExistence type="predicted"/>